<dbReference type="InterPro" id="IPR006043">
    <property type="entry name" value="NCS2"/>
</dbReference>
<organism evidence="6 7">
    <name type="scientific">Variovorax soli</name>
    <dbReference type="NCBI Taxonomy" id="376815"/>
    <lineage>
        <taxon>Bacteria</taxon>
        <taxon>Pseudomonadati</taxon>
        <taxon>Pseudomonadota</taxon>
        <taxon>Betaproteobacteria</taxon>
        <taxon>Burkholderiales</taxon>
        <taxon>Comamonadaceae</taxon>
        <taxon>Variovorax</taxon>
    </lineage>
</organism>
<comment type="caution">
    <text evidence="6">The sequence shown here is derived from an EMBL/GenBank/DDBJ whole genome shotgun (WGS) entry which is preliminary data.</text>
</comment>
<keyword evidence="4 5" id="KW-0472">Membrane</keyword>
<evidence type="ECO:0000256" key="1">
    <source>
        <dbReference type="ARBA" id="ARBA00004141"/>
    </source>
</evidence>
<evidence type="ECO:0000256" key="3">
    <source>
        <dbReference type="ARBA" id="ARBA00022989"/>
    </source>
</evidence>
<dbReference type="EMBL" id="JAVDRF010000005">
    <property type="protein sequence ID" value="MDR6537077.1"/>
    <property type="molecule type" value="Genomic_DNA"/>
</dbReference>
<keyword evidence="7" id="KW-1185">Reference proteome</keyword>
<dbReference type="Pfam" id="PF00860">
    <property type="entry name" value="Xan_ur_permease"/>
    <property type="match status" value="1"/>
</dbReference>
<evidence type="ECO:0000256" key="5">
    <source>
        <dbReference type="SAM" id="Phobius"/>
    </source>
</evidence>
<gene>
    <name evidence="6" type="ORF">J2739_002850</name>
</gene>
<evidence type="ECO:0000256" key="4">
    <source>
        <dbReference type="ARBA" id="ARBA00023136"/>
    </source>
</evidence>
<reference evidence="6 7" key="1">
    <citation type="submission" date="2023-07" db="EMBL/GenBank/DDBJ databases">
        <title>Sorghum-associated microbial communities from plants grown in Nebraska, USA.</title>
        <authorList>
            <person name="Schachtman D."/>
        </authorList>
    </citation>
    <scope>NUCLEOTIDE SEQUENCE [LARGE SCALE GENOMIC DNA]</scope>
    <source>
        <strain evidence="6 7">DS1781</strain>
    </source>
</reference>
<evidence type="ECO:0000313" key="7">
    <source>
        <dbReference type="Proteomes" id="UP001184230"/>
    </source>
</evidence>
<keyword evidence="3 5" id="KW-1133">Transmembrane helix</keyword>
<accession>A0ABU1NF58</accession>
<feature type="transmembrane region" description="Helical" evidence="5">
    <location>
        <begin position="12"/>
        <end position="38"/>
    </location>
</feature>
<proteinExistence type="predicted"/>
<keyword evidence="2 5" id="KW-0812">Transmembrane</keyword>
<evidence type="ECO:0000256" key="2">
    <source>
        <dbReference type="ARBA" id="ARBA00022692"/>
    </source>
</evidence>
<protein>
    <submittedName>
        <fullName evidence="6">Xanthine/uracil permease</fullName>
    </submittedName>
</protein>
<comment type="subcellular location">
    <subcellularLocation>
        <location evidence="1">Membrane</location>
        <topology evidence="1">Multi-pass membrane protein</topology>
    </subcellularLocation>
</comment>
<name>A0ABU1NF58_9BURK</name>
<sequence>MIAPLVSRMLRFFPPVVTGTIIAVIGISLMRVAINWIFGNPVGPTEPALAVCRRGAPPASSPAWTSRAIATTR</sequence>
<evidence type="ECO:0000313" key="6">
    <source>
        <dbReference type="EMBL" id="MDR6537077.1"/>
    </source>
</evidence>
<dbReference type="Proteomes" id="UP001184230">
    <property type="component" value="Unassembled WGS sequence"/>
</dbReference>